<dbReference type="GeneID" id="34522997"/>
<dbReference type="Gene3D" id="2.130.10.30">
    <property type="entry name" value="Regulator of chromosome condensation 1/beta-lactamase-inhibitor protein II"/>
    <property type="match status" value="2"/>
</dbReference>
<proteinExistence type="predicted"/>
<dbReference type="AlphaFoldDB" id="W6MXX1"/>
<reference evidence="2" key="2">
    <citation type="submission" date="2014-02" db="EMBL/GenBank/DDBJ databases">
        <title>Complete DNA sequence of /Kuraishia capsulata/ illustrates novel genomic features among budding yeasts (/Saccharomycotina/).</title>
        <authorList>
            <person name="Morales L."/>
            <person name="Noel B."/>
            <person name="Porcel B."/>
            <person name="Marcet-Houben M."/>
            <person name="Hullo M-F."/>
            <person name="Sacerdot C."/>
            <person name="Tekaia F."/>
            <person name="Leh-Louis V."/>
            <person name="Despons L."/>
            <person name="Khanna V."/>
            <person name="Aury J-M."/>
            <person name="Barbe V."/>
            <person name="Couloux A."/>
            <person name="Labadie K."/>
            <person name="Pelletier E."/>
            <person name="Souciet J-L."/>
            <person name="Boekhout T."/>
            <person name="Gabaldon T."/>
            <person name="Wincker P."/>
            <person name="Dujon B."/>
        </authorList>
    </citation>
    <scope>NUCLEOTIDE SEQUENCE</scope>
    <source>
        <strain evidence="2">CBS 1993</strain>
    </source>
</reference>
<protein>
    <submittedName>
        <fullName evidence="2">Uncharacterized protein</fullName>
    </submittedName>
</protein>
<name>W6MXX1_9ASCO</name>
<dbReference type="PANTHER" id="PTHR45982:SF1">
    <property type="entry name" value="REGULATOR OF CHROMOSOME CONDENSATION"/>
    <property type="match status" value="1"/>
</dbReference>
<dbReference type="RefSeq" id="XP_022461609.1">
    <property type="nucleotide sequence ID" value="XM_022600619.1"/>
</dbReference>
<dbReference type="SUPFAM" id="SSF50985">
    <property type="entry name" value="RCC1/BLIP-II"/>
    <property type="match status" value="1"/>
</dbReference>
<keyword evidence="3" id="KW-1185">Reference proteome</keyword>
<dbReference type="InterPro" id="IPR009091">
    <property type="entry name" value="RCC1/BLIP-II"/>
</dbReference>
<dbReference type="GO" id="GO:0005085">
    <property type="term" value="F:guanyl-nucleotide exchange factor activity"/>
    <property type="evidence" value="ECO:0007669"/>
    <property type="project" value="TreeGrafter"/>
</dbReference>
<dbReference type="STRING" id="1382522.W6MXX1"/>
<dbReference type="InterPro" id="IPR000408">
    <property type="entry name" value="Reg_chr_condens"/>
</dbReference>
<dbReference type="PRINTS" id="PR00633">
    <property type="entry name" value="RCCNDNSATION"/>
</dbReference>
<dbReference type="OrthoDB" id="5370059at2759"/>
<dbReference type="PROSITE" id="PS50012">
    <property type="entry name" value="RCC1_3"/>
    <property type="match status" value="2"/>
</dbReference>
<dbReference type="GO" id="GO:0005737">
    <property type="term" value="C:cytoplasm"/>
    <property type="evidence" value="ECO:0007669"/>
    <property type="project" value="TreeGrafter"/>
</dbReference>
<feature type="repeat" description="RCC1" evidence="1">
    <location>
        <begin position="323"/>
        <end position="376"/>
    </location>
</feature>
<dbReference type="HOGENOM" id="CLU_005210_0_0_1"/>
<dbReference type="EMBL" id="HG793131">
    <property type="protein sequence ID" value="CDK29625.1"/>
    <property type="molecule type" value="Genomic_DNA"/>
</dbReference>
<evidence type="ECO:0000256" key="1">
    <source>
        <dbReference type="PROSITE-ProRule" id="PRU00235"/>
    </source>
</evidence>
<reference evidence="2" key="1">
    <citation type="submission" date="2013-12" db="EMBL/GenBank/DDBJ databases">
        <authorList>
            <person name="Genoscope - CEA"/>
        </authorList>
    </citation>
    <scope>NUCLEOTIDE SEQUENCE</scope>
    <source>
        <strain evidence="2">CBS 1993</strain>
    </source>
</reference>
<evidence type="ECO:0000313" key="2">
    <source>
        <dbReference type="EMBL" id="CDK29625.1"/>
    </source>
</evidence>
<organism evidence="2 3">
    <name type="scientific">Kuraishia capsulata CBS 1993</name>
    <dbReference type="NCBI Taxonomy" id="1382522"/>
    <lineage>
        <taxon>Eukaryota</taxon>
        <taxon>Fungi</taxon>
        <taxon>Dikarya</taxon>
        <taxon>Ascomycota</taxon>
        <taxon>Saccharomycotina</taxon>
        <taxon>Pichiomycetes</taxon>
        <taxon>Pichiales</taxon>
        <taxon>Pichiaceae</taxon>
        <taxon>Kuraishia</taxon>
    </lineage>
</organism>
<dbReference type="Pfam" id="PF00415">
    <property type="entry name" value="RCC1"/>
    <property type="match status" value="1"/>
</dbReference>
<dbReference type="Pfam" id="PF13540">
    <property type="entry name" value="RCC1_2"/>
    <property type="match status" value="1"/>
</dbReference>
<dbReference type="InterPro" id="IPR051553">
    <property type="entry name" value="Ran_GTPase-activating"/>
</dbReference>
<sequence length="376" mass="40934">MVGYDILCCGSNGNYQLGTGTSEDSAVLQNAVMRGVDRLTTKPTSIRCGGNHTLMLVELGDVFVAGDNSKGQCGLNPQIDGQNCLSQFTKLPRLNGKRWTHISAGWDFSVLINENHEVYACGEGLNGELGLGELVTSTLSKSEEDKFTLLRINLDVGSGVRSIKSSIHHTVILLKSGVLLGWGNNKKGQLTPVSLSKLVWSPQTIEVDGNRVIGFNVCRDFTCIELASGRRRFRILGKNAEELEEEAHQMFQGLTENGYDSFTVHNMWTSLHLFGSNGENATVSSMGNNSHSQRLESLPDQLQKDAMVCSLGSEHGLFLTMSNKVYAWGWGEHGNCGVQKEEGTVFATPNEIYDGRAGRVVLIQGGCATSWVVTQN</sequence>
<evidence type="ECO:0000313" key="3">
    <source>
        <dbReference type="Proteomes" id="UP000019384"/>
    </source>
</evidence>
<dbReference type="PANTHER" id="PTHR45982">
    <property type="entry name" value="REGULATOR OF CHROMOSOME CONDENSATION"/>
    <property type="match status" value="1"/>
</dbReference>
<accession>W6MXX1</accession>
<feature type="repeat" description="RCC1" evidence="1">
    <location>
        <begin position="60"/>
        <end position="115"/>
    </location>
</feature>
<dbReference type="Proteomes" id="UP000019384">
    <property type="component" value="Unassembled WGS sequence"/>
</dbReference>
<gene>
    <name evidence="2" type="ORF">KUCA_T00005618001</name>
</gene>